<dbReference type="Pfam" id="PF03496">
    <property type="entry name" value="ADPrib_exo_Tox"/>
    <property type="match status" value="1"/>
</dbReference>
<organism evidence="3 4">
    <name type="scientific">Prorocentrum cordatum</name>
    <dbReference type="NCBI Taxonomy" id="2364126"/>
    <lineage>
        <taxon>Eukaryota</taxon>
        <taxon>Sar</taxon>
        <taxon>Alveolata</taxon>
        <taxon>Dinophyceae</taxon>
        <taxon>Prorocentrales</taxon>
        <taxon>Prorocentraceae</taxon>
        <taxon>Prorocentrum</taxon>
    </lineage>
</organism>
<dbReference type="Proteomes" id="UP001189429">
    <property type="component" value="Unassembled WGS sequence"/>
</dbReference>
<dbReference type="Gene3D" id="3.90.176.10">
    <property type="entry name" value="Toxin ADP-ribosyltransferase, Chain A, domain 1"/>
    <property type="match status" value="1"/>
</dbReference>
<accession>A0ABN9PB33</accession>
<evidence type="ECO:0000256" key="1">
    <source>
        <dbReference type="SAM" id="MobiDB-lite"/>
    </source>
</evidence>
<feature type="domain" description="ADP ribosyltransferase" evidence="2">
    <location>
        <begin position="448"/>
        <end position="599"/>
    </location>
</feature>
<proteinExistence type="predicted"/>
<evidence type="ECO:0000313" key="4">
    <source>
        <dbReference type="Proteomes" id="UP001189429"/>
    </source>
</evidence>
<gene>
    <name evidence="3" type="ORF">PCOR1329_LOCUS1414</name>
</gene>
<evidence type="ECO:0000259" key="2">
    <source>
        <dbReference type="Pfam" id="PF03496"/>
    </source>
</evidence>
<feature type="region of interest" description="Disordered" evidence="1">
    <location>
        <begin position="1"/>
        <end position="24"/>
    </location>
</feature>
<dbReference type="InterPro" id="IPR003540">
    <property type="entry name" value="ADP-ribosyltransferase"/>
</dbReference>
<sequence>MRAVQAAKEEAEAAGAAPDPPFTREEFDKLLAENKTLRAENAKLKESKTVDGGKGVPAVGLGDELQALPTEKYEGFFDPGDKGRVSSEPYIGDDGKQRFKVTWYRTGKTSVRVASTWPKGFKIIGKAGQPAFGDELMVLPLEKFEGYFEPGDKGRVSSEPFVDEADGKIKFKVTWYRTGKTSQRVADGWMSGFRLVGKARQPEKGDELQALPLEKFDGFFEPGDKGKVSSDHFIDAKDGKLKFKVTWYRTGKTSTRVAEGWMRGFRFADESDTEHVNAENKKHMEDAVKDVTNQPAGKPIELISGQPKAAAMGLYHFMRVSDPFAEDSANKVEKEITQFVQKLREYAMILGYHNDVPEQREHIEHIYGKESVAEAKDEIDYFRKVARLPDDSTALAVASRVEEETLGNIKYILYEKASEVFVAGPDGIRDKGRGPVGIQDFMKNKTVADAELTLAHVVALRFYTTPGYKYLNSPFRNQDRYYHKNKQHPMPITMAYISEGIKKLRSAYAVKVEEGQASTHMVLWRGLRNMYMPDDFLLNRKGGTELAPMSTTTDIQVAARYACSGESVLLKISLDNFMQYGAELGWLSAFPGEVEVLYPPLTYLQPTGKPPQVVELSTGVKFTVHEVTPTIP</sequence>
<dbReference type="PROSITE" id="PS51996">
    <property type="entry name" value="TR_MART"/>
    <property type="match status" value="1"/>
</dbReference>
<reference evidence="3" key="1">
    <citation type="submission" date="2023-10" db="EMBL/GenBank/DDBJ databases">
        <authorList>
            <person name="Chen Y."/>
            <person name="Shah S."/>
            <person name="Dougan E. K."/>
            <person name="Thang M."/>
            <person name="Chan C."/>
        </authorList>
    </citation>
    <scope>NUCLEOTIDE SEQUENCE [LARGE SCALE GENOMIC DNA]</scope>
</reference>
<evidence type="ECO:0000313" key="3">
    <source>
        <dbReference type="EMBL" id="CAK0790039.1"/>
    </source>
</evidence>
<name>A0ABN9PB33_9DINO</name>
<keyword evidence="4" id="KW-1185">Reference proteome</keyword>
<dbReference type="EMBL" id="CAUYUJ010000344">
    <property type="protein sequence ID" value="CAK0790039.1"/>
    <property type="molecule type" value="Genomic_DNA"/>
</dbReference>
<comment type="caution">
    <text evidence="3">The sequence shown here is derived from an EMBL/GenBank/DDBJ whole genome shotgun (WGS) entry which is preliminary data.</text>
</comment>
<dbReference type="SUPFAM" id="SSF56399">
    <property type="entry name" value="ADP-ribosylation"/>
    <property type="match status" value="1"/>
</dbReference>
<protein>
    <recommendedName>
        <fullName evidence="2">ADP ribosyltransferase domain-containing protein</fullName>
    </recommendedName>
</protein>